<dbReference type="EnsemblPlants" id="LPERR05G18800.4">
    <property type="protein sequence ID" value="LPERR05G18800.4"/>
    <property type="gene ID" value="LPERR05G18800"/>
</dbReference>
<organism evidence="2 3">
    <name type="scientific">Leersia perrieri</name>
    <dbReference type="NCBI Taxonomy" id="77586"/>
    <lineage>
        <taxon>Eukaryota</taxon>
        <taxon>Viridiplantae</taxon>
        <taxon>Streptophyta</taxon>
        <taxon>Embryophyta</taxon>
        <taxon>Tracheophyta</taxon>
        <taxon>Spermatophyta</taxon>
        <taxon>Magnoliopsida</taxon>
        <taxon>Liliopsida</taxon>
        <taxon>Poales</taxon>
        <taxon>Poaceae</taxon>
        <taxon>BOP clade</taxon>
        <taxon>Oryzoideae</taxon>
        <taxon>Oryzeae</taxon>
        <taxon>Oryzinae</taxon>
        <taxon>Leersia</taxon>
    </lineage>
</organism>
<sequence length="159" mass="17311">MACARRLALVAPAVAEDAAERRPPPPFSTAADPNPPNFPLNRTASTSPTYLPYKFATPDSKNFLPPFLLLKPSTPESAAAVRQLPLPPREHRRGRCDRGRELIVGHLYFLLLPRLFTEAGAATSVPPAIHQCTLLVTANSLVLSPSRWPVRAPVIHAVL</sequence>
<dbReference type="Gramene" id="LPERR05G18800.4">
    <property type="protein sequence ID" value="LPERR05G18800.4"/>
    <property type="gene ID" value="LPERR05G18800"/>
</dbReference>
<dbReference type="AlphaFoldDB" id="A0A0D9WIP9"/>
<reference evidence="3" key="2">
    <citation type="submission" date="2013-12" db="EMBL/GenBank/DDBJ databases">
        <authorList>
            <person name="Yu Y."/>
            <person name="Lee S."/>
            <person name="de Baynast K."/>
            <person name="Wissotski M."/>
            <person name="Liu L."/>
            <person name="Talag J."/>
            <person name="Goicoechea J."/>
            <person name="Angelova A."/>
            <person name="Jetty R."/>
            <person name="Kudrna D."/>
            <person name="Golser W."/>
            <person name="Rivera L."/>
            <person name="Zhang J."/>
            <person name="Wing R."/>
        </authorList>
    </citation>
    <scope>NUCLEOTIDE SEQUENCE</scope>
</reference>
<reference evidence="2 3" key="1">
    <citation type="submission" date="2012-08" db="EMBL/GenBank/DDBJ databases">
        <title>Oryza genome evolution.</title>
        <authorList>
            <person name="Wing R.A."/>
        </authorList>
    </citation>
    <scope>NUCLEOTIDE SEQUENCE</scope>
</reference>
<accession>A0A0D9WIP9</accession>
<protein>
    <submittedName>
        <fullName evidence="2">Uncharacterized protein</fullName>
    </submittedName>
</protein>
<evidence type="ECO:0000256" key="1">
    <source>
        <dbReference type="SAM" id="MobiDB-lite"/>
    </source>
</evidence>
<name>A0A0D9WIP9_9ORYZ</name>
<dbReference type="HOGENOM" id="CLU_1663300_0_0_1"/>
<evidence type="ECO:0000313" key="2">
    <source>
        <dbReference type="EnsemblPlants" id="LPERR05G18800.4"/>
    </source>
</evidence>
<feature type="region of interest" description="Disordered" evidence="1">
    <location>
        <begin position="14"/>
        <end position="45"/>
    </location>
</feature>
<dbReference type="Proteomes" id="UP000032180">
    <property type="component" value="Chromosome 5"/>
</dbReference>
<keyword evidence="3" id="KW-1185">Reference proteome</keyword>
<proteinExistence type="predicted"/>
<evidence type="ECO:0000313" key="3">
    <source>
        <dbReference type="Proteomes" id="UP000032180"/>
    </source>
</evidence>
<reference evidence="2" key="3">
    <citation type="submission" date="2015-04" db="UniProtKB">
        <authorList>
            <consortium name="EnsemblPlants"/>
        </authorList>
    </citation>
    <scope>IDENTIFICATION</scope>
</reference>